<dbReference type="SUPFAM" id="SSF52799">
    <property type="entry name" value="(Phosphotyrosine protein) phosphatases II"/>
    <property type="match status" value="1"/>
</dbReference>
<dbReference type="Gene3D" id="3.90.190.10">
    <property type="entry name" value="Protein tyrosine phosphatase superfamily"/>
    <property type="match status" value="1"/>
</dbReference>
<dbReference type="InterPro" id="IPR029021">
    <property type="entry name" value="Prot-tyrosine_phosphatase-like"/>
</dbReference>
<gene>
    <name evidence="3" type="ORF">MAR_031169</name>
</gene>
<keyword evidence="1" id="KW-0472">Membrane</keyword>
<evidence type="ECO:0000256" key="1">
    <source>
        <dbReference type="SAM" id="Phobius"/>
    </source>
</evidence>
<evidence type="ECO:0000259" key="2">
    <source>
        <dbReference type="Pfam" id="PF00102"/>
    </source>
</evidence>
<keyword evidence="1" id="KW-0812">Transmembrane</keyword>
<feature type="transmembrane region" description="Helical" evidence="1">
    <location>
        <begin position="292"/>
        <end position="316"/>
    </location>
</feature>
<organism evidence="3 4">
    <name type="scientific">Mya arenaria</name>
    <name type="common">Soft-shell clam</name>
    <dbReference type="NCBI Taxonomy" id="6604"/>
    <lineage>
        <taxon>Eukaryota</taxon>
        <taxon>Metazoa</taxon>
        <taxon>Spiralia</taxon>
        <taxon>Lophotrochozoa</taxon>
        <taxon>Mollusca</taxon>
        <taxon>Bivalvia</taxon>
        <taxon>Autobranchia</taxon>
        <taxon>Heteroconchia</taxon>
        <taxon>Euheterodonta</taxon>
        <taxon>Imparidentia</taxon>
        <taxon>Neoheterodontei</taxon>
        <taxon>Myida</taxon>
        <taxon>Myoidea</taxon>
        <taxon>Myidae</taxon>
        <taxon>Mya</taxon>
    </lineage>
</organism>
<proteinExistence type="predicted"/>
<dbReference type="EMBL" id="CP111021">
    <property type="protein sequence ID" value="WAR16575.1"/>
    <property type="molecule type" value="Genomic_DNA"/>
</dbReference>
<protein>
    <submittedName>
        <fullName evidence="3">SREC-like protein</fullName>
    </submittedName>
</protein>
<feature type="domain" description="Tyrosine-protein phosphatase" evidence="2">
    <location>
        <begin position="332"/>
        <end position="378"/>
    </location>
</feature>
<dbReference type="Pfam" id="PF00102">
    <property type="entry name" value="Y_phosphatase"/>
    <property type="match status" value="1"/>
</dbReference>
<evidence type="ECO:0000313" key="4">
    <source>
        <dbReference type="Proteomes" id="UP001164746"/>
    </source>
</evidence>
<sequence length="393" mass="42425">MFILYGKDKQYLTCNNHCNNNCANNSCNAWYGRCIKGCMNRYKGYNCTDTCTGHCLNKTCQQYNGSCVHGCDDRFYGRKCFYTCKSVGSNCLVCTSNGNKFSSCTRCINGSYPGSSGKCVPCKPNCSGGCNSSTGVCYACVDGYSWSFCNVSCTTNCKSCLQSNDQCNVCKEEFWGSDCFNNCSTNCKHGNDSISTCDINSGNCKHGCLPETHGLQCSIPCDKHCLTSEGGVRECNQMDGQCRLGCENEYTQTHTGCIDASVGDQIHHNGGAGDGTSGSVIGGAIGGTSGSVIGVAIGGVLTLLTVALGIGLCILIRRRREDSTDGPETDTAEDMTVQHFHFTSWPDKGVPDDVTSLVDFRHWVLQTKSPLCGPTIVHRRINMPFSTTQLFTR</sequence>
<reference evidence="3" key="1">
    <citation type="submission" date="2022-11" db="EMBL/GenBank/DDBJ databases">
        <title>Centuries of genome instability and evolution in soft-shell clam transmissible cancer (bioRxiv).</title>
        <authorList>
            <person name="Hart S.F.M."/>
            <person name="Yonemitsu M.A."/>
            <person name="Giersch R.M."/>
            <person name="Beal B.F."/>
            <person name="Arriagada G."/>
            <person name="Davis B.W."/>
            <person name="Ostrander E.A."/>
            <person name="Goff S.P."/>
            <person name="Metzger M.J."/>
        </authorList>
    </citation>
    <scope>NUCLEOTIDE SEQUENCE</scope>
    <source>
        <strain evidence="3">MELC-2E11</strain>
        <tissue evidence="3">Siphon/mantle</tissue>
    </source>
</reference>
<evidence type="ECO:0000313" key="3">
    <source>
        <dbReference type="EMBL" id="WAR16575.1"/>
    </source>
</evidence>
<name>A0ABY7F350_MYAAR</name>
<keyword evidence="4" id="KW-1185">Reference proteome</keyword>
<dbReference type="Proteomes" id="UP001164746">
    <property type="component" value="Chromosome 10"/>
</dbReference>
<keyword evidence="1" id="KW-1133">Transmembrane helix</keyword>
<accession>A0ABY7F350</accession>
<dbReference type="InterPro" id="IPR000242">
    <property type="entry name" value="PTP_cat"/>
</dbReference>